<protein>
    <recommendedName>
        <fullName evidence="12 13">Transcription-repair-coupling factor</fullName>
        <shortName evidence="13">TRCF</shortName>
        <ecNumber evidence="13">3.6.4.-</ecNumber>
    </recommendedName>
</protein>
<accession>A0A1B1YXF3</accession>
<evidence type="ECO:0000259" key="15">
    <source>
        <dbReference type="PROSITE" id="PS51194"/>
    </source>
</evidence>
<keyword evidence="5 13" id="KW-0378">Hydrolase</keyword>
<dbReference type="STRING" id="1810504.PG2T_04300"/>
<keyword evidence="8 13" id="KW-0238">DNA-binding</keyword>
<evidence type="ECO:0000259" key="14">
    <source>
        <dbReference type="PROSITE" id="PS51192"/>
    </source>
</evidence>
<reference evidence="17" key="1">
    <citation type="submission" date="2016-03" db="EMBL/GenBank/DDBJ databases">
        <title>Complete genome sequence of Solimmundus cernigliae, representing a novel lineage of polycyclic aromatic hydrocarbon degraders within the Gammaproteobacteria.</title>
        <authorList>
            <person name="Singleton D.R."/>
            <person name="Dickey A.N."/>
            <person name="Scholl E.H."/>
            <person name="Wright F.A."/>
            <person name="Aitken M.D."/>
        </authorList>
    </citation>
    <scope>NUCLEOTIDE SEQUENCE [LARGE SCALE GENOMIC DNA]</scope>
    <source>
        <strain evidence="17">TR3.2</strain>
    </source>
</reference>
<dbReference type="Pfam" id="PF00270">
    <property type="entry name" value="DEAD"/>
    <property type="match status" value="1"/>
</dbReference>
<feature type="domain" description="Helicase C-terminal" evidence="15">
    <location>
        <begin position="799"/>
        <end position="953"/>
    </location>
</feature>
<dbReference type="NCBIfam" id="NF007966">
    <property type="entry name" value="PRK10689.1"/>
    <property type="match status" value="1"/>
</dbReference>
<dbReference type="Proteomes" id="UP000092952">
    <property type="component" value="Chromosome"/>
</dbReference>
<dbReference type="SMART" id="SM00487">
    <property type="entry name" value="DEXDc"/>
    <property type="match status" value="1"/>
</dbReference>
<name>A0A1B1YXF3_9GAMM</name>
<evidence type="ECO:0000256" key="6">
    <source>
        <dbReference type="ARBA" id="ARBA00022806"/>
    </source>
</evidence>
<dbReference type="Gene3D" id="3.40.50.300">
    <property type="entry name" value="P-loop containing nucleotide triphosphate hydrolases"/>
    <property type="match status" value="2"/>
</dbReference>
<keyword evidence="4 13" id="KW-0227">DNA damage</keyword>
<dbReference type="Pfam" id="PF21132">
    <property type="entry name" value="MFD_D3"/>
    <property type="match status" value="1"/>
</dbReference>
<dbReference type="SUPFAM" id="SSF141259">
    <property type="entry name" value="CarD-like"/>
    <property type="match status" value="1"/>
</dbReference>
<dbReference type="Gene3D" id="3.40.50.11180">
    <property type="match status" value="1"/>
</dbReference>
<organism evidence="16 17">
    <name type="scientific">Immundisolibacter cernigliae</name>
    <dbReference type="NCBI Taxonomy" id="1810504"/>
    <lineage>
        <taxon>Bacteria</taxon>
        <taxon>Pseudomonadati</taxon>
        <taxon>Pseudomonadota</taxon>
        <taxon>Gammaproteobacteria</taxon>
        <taxon>Immundisolibacterales</taxon>
        <taxon>Immundisolibacteraceae</taxon>
        <taxon>Immundisolibacter</taxon>
    </lineage>
</organism>
<dbReference type="InterPro" id="IPR001650">
    <property type="entry name" value="Helicase_C-like"/>
</dbReference>
<gene>
    <name evidence="13" type="primary">mfd</name>
    <name evidence="16" type="ORF">PG2T_04300</name>
</gene>
<keyword evidence="3 13" id="KW-0547">Nucleotide-binding</keyword>
<dbReference type="Pfam" id="PF00271">
    <property type="entry name" value="Helicase_C"/>
    <property type="match status" value="1"/>
</dbReference>
<dbReference type="InterPro" id="IPR005118">
    <property type="entry name" value="TRCF_C"/>
</dbReference>
<dbReference type="EMBL" id="CP014671">
    <property type="protein sequence ID" value="ANX05485.1"/>
    <property type="molecule type" value="Genomic_DNA"/>
</dbReference>
<comment type="subcellular location">
    <subcellularLocation>
        <location evidence="1 13">Cytoplasm</location>
    </subcellularLocation>
</comment>
<evidence type="ECO:0000313" key="16">
    <source>
        <dbReference type="EMBL" id="ANX05485.1"/>
    </source>
</evidence>
<evidence type="ECO:0000256" key="5">
    <source>
        <dbReference type="ARBA" id="ARBA00022801"/>
    </source>
</evidence>
<dbReference type="PROSITE" id="PS51192">
    <property type="entry name" value="HELICASE_ATP_BIND_1"/>
    <property type="match status" value="1"/>
</dbReference>
<keyword evidence="9 13" id="KW-0234">DNA repair</keyword>
<dbReference type="Pfam" id="PF03461">
    <property type="entry name" value="TRCF"/>
    <property type="match status" value="1"/>
</dbReference>
<dbReference type="SMART" id="SM00982">
    <property type="entry name" value="TRCF"/>
    <property type="match status" value="1"/>
</dbReference>
<feature type="domain" description="Helicase ATP-binding" evidence="14">
    <location>
        <begin position="617"/>
        <end position="778"/>
    </location>
</feature>
<dbReference type="InParanoid" id="A0A1B1YXF3"/>
<dbReference type="CDD" id="cd17991">
    <property type="entry name" value="DEXHc_TRCF"/>
    <property type="match status" value="1"/>
</dbReference>
<dbReference type="GO" id="GO:0005524">
    <property type="term" value="F:ATP binding"/>
    <property type="evidence" value="ECO:0007669"/>
    <property type="project" value="UniProtKB-UniRule"/>
</dbReference>
<comment type="function">
    <text evidence="13">Couples transcription and DNA repair by recognizing RNA polymerase (RNAP) stalled at DNA lesions. Mediates ATP-dependent release of RNAP and its truncated transcript from the DNA, and recruitment of nucleotide excision repair machinery to the damaged site.</text>
</comment>
<dbReference type="InterPro" id="IPR048635">
    <property type="entry name" value="MFD_D3"/>
</dbReference>
<dbReference type="SUPFAM" id="SSF143517">
    <property type="entry name" value="TRCF domain-like"/>
    <property type="match status" value="1"/>
</dbReference>
<dbReference type="AlphaFoldDB" id="A0A1B1YXF3"/>
<comment type="similarity">
    <text evidence="10 13">In the N-terminal section; belongs to the UvrB family.</text>
</comment>
<dbReference type="GO" id="GO:0003678">
    <property type="term" value="F:DNA helicase activity"/>
    <property type="evidence" value="ECO:0007669"/>
    <property type="project" value="TreeGrafter"/>
</dbReference>
<dbReference type="InterPro" id="IPR014001">
    <property type="entry name" value="Helicase_ATP-bd"/>
</dbReference>
<dbReference type="SMART" id="SM01058">
    <property type="entry name" value="CarD_TRCF"/>
    <property type="match status" value="1"/>
</dbReference>
<evidence type="ECO:0000256" key="11">
    <source>
        <dbReference type="ARBA" id="ARBA00061399"/>
    </source>
</evidence>
<dbReference type="InterPro" id="IPR003711">
    <property type="entry name" value="CarD-like/TRCF_RID"/>
</dbReference>
<dbReference type="FunCoup" id="A0A1B1YXF3">
    <property type="interactions" value="454"/>
</dbReference>
<dbReference type="InterPro" id="IPR027417">
    <property type="entry name" value="P-loop_NTPase"/>
</dbReference>
<dbReference type="EC" id="3.6.4.-" evidence="13"/>
<evidence type="ECO:0000256" key="10">
    <source>
        <dbReference type="ARBA" id="ARBA00061104"/>
    </source>
</evidence>
<dbReference type="Gene3D" id="3.90.1150.50">
    <property type="entry name" value="Transcription-repair-coupling factor, D7 domain"/>
    <property type="match status" value="1"/>
</dbReference>
<evidence type="ECO:0000256" key="8">
    <source>
        <dbReference type="ARBA" id="ARBA00023125"/>
    </source>
</evidence>
<evidence type="ECO:0000256" key="13">
    <source>
        <dbReference type="HAMAP-Rule" id="MF_00969"/>
    </source>
</evidence>
<dbReference type="HAMAP" id="MF_00969">
    <property type="entry name" value="TRCF"/>
    <property type="match status" value="1"/>
</dbReference>
<evidence type="ECO:0000256" key="9">
    <source>
        <dbReference type="ARBA" id="ARBA00023204"/>
    </source>
</evidence>
<dbReference type="KEGG" id="gbi:PG2T_04300"/>
<sequence>MGPAVPAPLLRPPLPARAGERRDWSGLAGASQALALAEAARTASGPLLVVVADTPAAERLAREIPFFAGADLPVLTFPDWETLPYDAFSPYQDLVSERLAVLHRLPGLRAGVVIVPIATLMQRLAPQAYLDAYSLRLARGDRLDLTQMRERLIRAGYAAVNQVMEHGEFAVRGGLLDLFPMGSEWPFRVELFDDEVESIRRFDPDSQRSQDSLPGVDLLPGREFPVNPQAIERFYQRYMQVFEANPARSALYRELQAGRPPAGIEFYLPLFFEATATLFDYLPAGATIAWQEGCLAAGDAFWGTVRERFEARSVVRDYPPLPPAELYLEPGAVFAAFKRFAQIALREAADDHALPIGKPPALPVDSRAARPLAALQDFVAGFKGRTLIAAESLGRRETLREMLQRQHIGVQVVDDWAQFIGSNAPLAIAVAPVDEGLLLPQAGVAIVAESQIYGEHVVQQRRRDKRETDPEAVIRNLTELAAGDPVVHIEHGVGRYLGLETLEVGGGSGEYLAIEYADRAKIYVPVGSLELVHRYTGADAAHAPLHKLGSGDWQRAQRKAREQVRDAAAELLAIYAKRAARGGHAIPLPDDYARFAASFPFEETPDQARAISEVLADIGSDKPMDRVVCGDVGFGKTEVAVRAAFVAAHAGQQVAVLVPTTLLAQQHAESFKNRMADWPLRVAALTRFESKQEQQQILADLAAGRLDIVIGTHRLLQKDVKFQRLGLLIIDEEHRFGVKQKEAFKALRAEVDVLTLTATPIPRTLSLAMSGLRDLSIIATPPPRRMAVKTFVRPFDAELVREACLREFKRGGQVYFLHNKVETIERVAHDLAQLLPEATLRVGHGQLPERTLEHIMADFHHRRFNLLVCSTIIESGIDVPTANTIIIDRADTLGLAQLHQLRGRVGRSHHQAYAYLLVPSRDSLKGDALKRLEAIESLGELGIGFTLASHDMEIRGAGELLGDEQSGHIQEIGFTLFNELLERAVRDIRAGRAPDFDAAVRHELDINLGAAALLPTDYVPDVHQRLVLYKRIASAPDLPALEELQVELVDRFGALPAPTALLFAQARLRLLARQLGVTAITGGENGFSISLVEQPAIDVDALLKLIRNDPKVYRFDGRSKLTVTQSTATAPARLEAVEKLLLRLSPRAAVQAGA</sequence>
<dbReference type="InterPro" id="IPR037235">
    <property type="entry name" value="TRCF-like_C_D7"/>
</dbReference>
<dbReference type="GO" id="GO:0000716">
    <property type="term" value="P:transcription-coupled nucleotide-excision repair, DNA damage recognition"/>
    <property type="evidence" value="ECO:0007669"/>
    <property type="project" value="UniProtKB-UniRule"/>
</dbReference>
<dbReference type="GO" id="GO:0006355">
    <property type="term" value="P:regulation of DNA-templated transcription"/>
    <property type="evidence" value="ECO:0007669"/>
    <property type="project" value="UniProtKB-UniRule"/>
</dbReference>
<dbReference type="InterPro" id="IPR036101">
    <property type="entry name" value="CarD-like/TRCF_RID_sf"/>
</dbReference>
<dbReference type="PANTHER" id="PTHR47964">
    <property type="entry name" value="ATP-DEPENDENT DNA HELICASE HOMOLOG RECG, CHLOROPLASTIC"/>
    <property type="match status" value="1"/>
</dbReference>
<dbReference type="Pfam" id="PF17757">
    <property type="entry name" value="UvrB_inter"/>
    <property type="match status" value="1"/>
</dbReference>
<dbReference type="InterPro" id="IPR011545">
    <property type="entry name" value="DEAD/DEAH_box_helicase_dom"/>
</dbReference>
<dbReference type="PANTHER" id="PTHR47964:SF1">
    <property type="entry name" value="ATP-DEPENDENT DNA HELICASE HOMOLOG RECG, CHLOROPLASTIC"/>
    <property type="match status" value="1"/>
</dbReference>
<dbReference type="Gene3D" id="3.30.2060.10">
    <property type="entry name" value="Penicillin-binding protein 1b domain"/>
    <property type="match status" value="1"/>
</dbReference>
<evidence type="ECO:0000256" key="12">
    <source>
        <dbReference type="ARBA" id="ARBA00070128"/>
    </source>
</evidence>
<dbReference type="Pfam" id="PF02559">
    <property type="entry name" value="CarD_TRCF_RID"/>
    <property type="match status" value="1"/>
</dbReference>
<keyword evidence="7 13" id="KW-0067">ATP-binding</keyword>
<dbReference type="GO" id="GO:0003684">
    <property type="term" value="F:damaged DNA binding"/>
    <property type="evidence" value="ECO:0007669"/>
    <property type="project" value="InterPro"/>
</dbReference>
<evidence type="ECO:0000256" key="1">
    <source>
        <dbReference type="ARBA" id="ARBA00004496"/>
    </source>
</evidence>
<keyword evidence="6" id="KW-0347">Helicase</keyword>
<dbReference type="GO" id="GO:0005737">
    <property type="term" value="C:cytoplasm"/>
    <property type="evidence" value="ECO:0007669"/>
    <property type="project" value="UniProtKB-SubCell"/>
</dbReference>
<dbReference type="InterPro" id="IPR041471">
    <property type="entry name" value="UvrB_inter"/>
</dbReference>
<dbReference type="NCBIfam" id="TIGR00580">
    <property type="entry name" value="mfd"/>
    <property type="match status" value="1"/>
</dbReference>
<evidence type="ECO:0000256" key="4">
    <source>
        <dbReference type="ARBA" id="ARBA00022763"/>
    </source>
</evidence>
<comment type="similarity">
    <text evidence="11 13">In the C-terminal section; belongs to the helicase family. RecG subfamily.</text>
</comment>
<dbReference type="Gene3D" id="3.40.50.11140">
    <property type="match status" value="1"/>
</dbReference>
<dbReference type="SUPFAM" id="SSF52540">
    <property type="entry name" value="P-loop containing nucleoside triphosphate hydrolases"/>
    <property type="match status" value="4"/>
</dbReference>
<evidence type="ECO:0000256" key="7">
    <source>
        <dbReference type="ARBA" id="ARBA00022840"/>
    </source>
</evidence>
<evidence type="ECO:0000256" key="3">
    <source>
        <dbReference type="ARBA" id="ARBA00022741"/>
    </source>
</evidence>
<proteinExistence type="inferred from homology"/>
<evidence type="ECO:0000313" key="17">
    <source>
        <dbReference type="Proteomes" id="UP000092952"/>
    </source>
</evidence>
<dbReference type="FunFam" id="3.40.50.300:FF:000300">
    <property type="entry name" value="Transcription-repair-coupling factor"/>
    <property type="match status" value="1"/>
</dbReference>
<dbReference type="Gene3D" id="2.40.10.170">
    <property type="match status" value="1"/>
</dbReference>
<keyword evidence="17" id="KW-1185">Reference proteome</keyword>
<dbReference type="InterPro" id="IPR004576">
    <property type="entry name" value="Mfd"/>
</dbReference>
<dbReference type="InterPro" id="IPR047112">
    <property type="entry name" value="RecG/Mfd"/>
</dbReference>
<dbReference type="PROSITE" id="PS51194">
    <property type="entry name" value="HELICASE_CTER"/>
    <property type="match status" value="1"/>
</dbReference>
<keyword evidence="2 13" id="KW-0963">Cytoplasm</keyword>
<dbReference type="GO" id="GO:0016787">
    <property type="term" value="F:hydrolase activity"/>
    <property type="evidence" value="ECO:0007669"/>
    <property type="project" value="UniProtKB-KW"/>
</dbReference>
<evidence type="ECO:0000256" key="2">
    <source>
        <dbReference type="ARBA" id="ARBA00022490"/>
    </source>
</evidence>
<dbReference type="FunFam" id="3.40.50.300:FF:000546">
    <property type="entry name" value="Transcription-repair-coupling factor"/>
    <property type="match status" value="1"/>
</dbReference>
<dbReference type="SMART" id="SM00490">
    <property type="entry name" value="HELICc"/>
    <property type="match status" value="1"/>
</dbReference>